<evidence type="ECO:0000256" key="1">
    <source>
        <dbReference type="SAM" id="MobiDB-lite"/>
    </source>
</evidence>
<proteinExistence type="predicted"/>
<reference evidence="2" key="1">
    <citation type="submission" date="2022-08" db="EMBL/GenBank/DDBJ databases">
        <title>The genomic sequence of strain Paenibacillus sp. SCIV0701.</title>
        <authorList>
            <person name="Zhao H."/>
        </authorList>
    </citation>
    <scope>NUCLEOTIDE SEQUENCE</scope>
    <source>
        <strain evidence="2">SCIV0701</strain>
    </source>
</reference>
<sequence length="125" mass="13917">MRGFGDHGHDHGHMKGENHRGRGGHRGKHGHHHRHGAQTFRRGRAIEFLERLQVRQATLKQQLEAPEFQEIKSVLLGELKAVELILDEYVKHFELRESEDGGAGNEAEEAAGAGDEEADNEGGSQ</sequence>
<feature type="compositionally biased region" description="Acidic residues" evidence="1">
    <location>
        <begin position="106"/>
        <end position="125"/>
    </location>
</feature>
<keyword evidence="3" id="KW-1185">Reference proteome</keyword>
<feature type="compositionally biased region" description="Basic and acidic residues" evidence="1">
    <location>
        <begin position="1"/>
        <end position="20"/>
    </location>
</feature>
<feature type="compositionally biased region" description="Basic residues" evidence="1">
    <location>
        <begin position="21"/>
        <end position="36"/>
    </location>
</feature>
<dbReference type="RefSeq" id="WP_257451778.1">
    <property type="nucleotide sequence ID" value="NZ_JANIPJ010000026.1"/>
</dbReference>
<protein>
    <recommendedName>
        <fullName evidence="4">2-keto-3-deoxygluconate kinase</fullName>
    </recommendedName>
</protein>
<dbReference type="AlphaFoldDB" id="A0A9X2SB66"/>
<dbReference type="EMBL" id="JANIPJ010000026">
    <property type="protein sequence ID" value="MCR2807364.1"/>
    <property type="molecule type" value="Genomic_DNA"/>
</dbReference>
<name>A0A9X2SB66_9BACL</name>
<dbReference type="Proteomes" id="UP001141950">
    <property type="component" value="Unassembled WGS sequence"/>
</dbReference>
<evidence type="ECO:0008006" key="4">
    <source>
        <dbReference type="Google" id="ProtNLM"/>
    </source>
</evidence>
<gene>
    <name evidence="2" type="ORF">NQZ67_26100</name>
</gene>
<accession>A0A9X2SB66</accession>
<evidence type="ECO:0000313" key="2">
    <source>
        <dbReference type="EMBL" id="MCR2807364.1"/>
    </source>
</evidence>
<feature type="region of interest" description="Disordered" evidence="1">
    <location>
        <begin position="96"/>
        <end position="125"/>
    </location>
</feature>
<comment type="caution">
    <text evidence="2">The sequence shown here is derived from an EMBL/GenBank/DDBJ whole genome shotgun (WGS) entry which is preliminary data.</text>
</comment>
<evidence type="ECO:0000313" key="3">
    <source>
        <dbReference type="Proteomes" id="UP001141950"/>
    </source>
</evidence>
<organism evidence="2 3">
    <name type="scientific">Paenibacillus soyae</name>
    <dbReference type="NCBI Taxonomy" id="2969249"/>
    <lineage>
        <taxon>Bacteria</taxon>
        <taxon>Bacillati</taxon>
        <taxon>Bacillota</taxon>
        <taxon>Bacilli</taxon>
        <taxon>Bacillales</taxon>
        <taxon>Paenibacillaceae</taxon>
        <taxon>Paenibacillus</taxon>
    </lineage>
</organism>
<feature type="region of interest" description="Disordered" evidence="1">
    <location>
        <begin position="1"/>
        <end position="41"/>
    </location>
</feature>